<evidence type="ECO:0000256" key="1">
    <source>
        <dbReference type="SAM" id="MobiDB-lite"/>
    </source>
</evidence>
<feature type="region of interest" description="Disordered" evidence="1">
    <location>
        <begin position="1"/>
        <end position="79"/>
    </location>
</feature>
<keyword evidence="3" id="KW-1185">Reference proteome</keyword>
<dbReference type="Proteomes" id="UP000439903">
    <property type="component" value="Unassembled WGS sequence"/>
</dbReference>
<accession>A0A8H3X3Q8</accession>
<comment type="caution">
    <text evidence="2">The sequence shown here is derived from an EMBL/GenBank/DDBJ whole genome shotgun (WGS) entry which is preliminary data.</text>
</comment>
<name>A0A8H3X3Q8_GIGMA</name>
<feature type="compositionally biased region" description="Polar residues" evidence="1">
    <location>
        <begin position="37"/>
        <end position="51"/>
    </location>
</feature>
<gene>
    <name evidence="2" type="ORF">F8M41_010543</name>
</gene>
<protein>
    <submittedName>
        <fullName evidence="2">Uncharacterized protein</fullName>
    </submittedName>
</protein>
<sequence>MHQRRKRVQIELHPMIATYQQRKTTEMDDTTDEKAPSNASTAKETPNQTKKTLGKLPAMKNIPKKKPTPVTTTKFQEWR</sequence>
<reference evidence="2 3" key="1">
    <citation type="journal article" date="2019" name="Environ. Microbiol.">
        <title>At the nexus of three kingdoms: the genome of the mycorrhizal fungus Gigaspora margarita provides insights into plant, endobacterial and fungal interactions.</title>
        <authorList>
            <person name="Venice F."/>
            <person name="Ghignone S."/>
            <person name="Salvioli di Fossalunga A."/>
            <person name="Amselem J."/>
            <person name="Novero M."/>
            <person name="Xianan X."/>
            <person name="Sedzielewska Toro K."/>
            <person name="Morin E."/>
            <person name="Lipzen A."/>
            <person name="Grigoriev I.V."/>
            <person name="Henrissat B."/>
            <person name="Martin F.M."/>
            <person name="Bonfante P."/>
        </authorList>
    </citation>
    <scope>NUCLEOTIDE SEQUENCE [LARGE SCALE GENOMIC DNA]</scope>
    <source>
        <strain evidence="2 3">BEG34</strain>
    </source>
</reference>
<evidence type="ECO:0000313" key="2">
    <source>
        <dbReference type="EMBL" id="KAF0392309.1"/>
    </source>
</evidence>
<feature type="compositionally biased region" description="Low complexity" evidence="1">
    <location>
        <begin position="68"/>
        <end position="79"/>
    </location>
</feature>
<proteinExistence type="predicted"/>
<dbReference type="AlphaFoldDB" id="A0A8H3X3Q8"/>
<organism evidence="2 3">
    <name type="scientific">Gigaspora margarita</name>
    <dbReference type="NCBI Taxonomy" id="4874"/>
    <lineage>
        <taxon>Eukaryota</taxon>
        <taxon>Fungi</taxon>
        <taxon>Fungi incertae sedis</taxon>
        <taxon>Mucoromycota</taxon>
        <taxon>Glomeromycotina</taxon>
        <taxon>Glomeromycetes</taxon>
        <taxon>Diversisporales</taxon>
        <taxon>Gigasporaceae</taxon>
        <taxon>Gigaspora</taxon>
    </lineage>
</organism>
<dbReference type="EMBL" id="WTPW01002192">
    <property type="protein sequence ID" value="KAF0392309.1"/>
    <property type="molecule type" value="Genomic_DNA"/>
</dbReference>
<evidence type="ECO:0000313" key="3">
    <source>
        <dbReference type="Proteomes" id="UP000439903"/>
    </source>
</evidence>